<proteinExistence type="inferred from homology"/>
<dbReference type="GO" id="GO:0009307">
    <property type="term" value="P:DNA restriction-modification system"/>
    <property type="evidence" value="ECO:0007669"/>
    <property type="project" value="UniProtKB-KW"/>
</dbReference>
<evidence type="ECO:0000313" key="11">
    <source>
        <dbReference type="Proteomes" id="UP000234420"/>
    </source>
</evidence>
<evidence type="ECO:0000256" key="6">
    <source>
        <dbReference type="ARBA" id="ARBA00022747"/>
    </source>
</evidence>
<dbReference type="GO" id="GO:0008170">
    <property type="term" value="F:N-methyltransferase activity"/>
    <property type="evidence" value="ECO:0007669"/>
    <property type="project" value="InterPro"/>
</dbReference>
<dbReference type="EC" id="2.1.1.72" evidence="2"/>
<dbReference type="Proteomes" id="UP000234420">
    <property type="component" value="Unassembled WGS sequence"/>
</dbReference>
<evidence type="ECO:0000256" key="5">
    <source>
        <dbReference type="ARBA" id="ARBA00022691"/>
    </source>
</evidence>
<comment type="catalytic activity">
    <reaction evidence="8">
        <text>a 2'-deoxyadenosine in DNA + S-adenosyl-L-methionine = an N(6)-methyl-2'-deoxyadenosine in DNA + S-adenosyl-L-homocysteine + H(+)</text>
        <dbReference type="Rhea" id="RHEA:15197"/>
        <dbReference type="Rhea" id="RHEA-COMP:12418"/>
        <dbReference type="Rhea" id="RHEA-COMP:12419"/>
        <dbReference type="ChEBI" id="CHEBI:15378"/>
        <dbReference type="ChEBI" id="CHEBI:57856"/>
        <dbReference type="ChEBI" id="CHEBI:59789"/>
        <dbReference type="ChEBI" id="CHEBI:90615"/>
        <dbReference type="ChEBI" id="CHEBI:90616"/>
        <dbReference type="EC" id="2.1.1.72"/>
    </reaction>
</comment>
<keyword evidence="7" id="KW-0238">DNA-binding</keyword>
<evidence type="ECO:0000256" key="2">
    <source>
        <dbReference type="ARBA" id="ARBA00011900"/>
    </source>
</evidence>
<reference evidence="10 11" key="1">
    <citation type="journal article" date="2018" name="Syst. Appl. Microbiol.">
        <title>Photobacterium carnosum sp. nov., isolated from spoiled modified atmosphere packaged poultry meat.</title>
        <authorList>
            <person name="Hilgarth M."/>
            <person name="Fuertes S."/>
            <person name="Ehrmann M."/>
            <person name="Vogel R.F."/>
        </authorList>
    </citation>
    <scope>NUCLEOTIDE SEQUENCE [LARGE SCALE GENOMIC DNA]</scope>
    <source>
        <strain evidence="10 11">TMW 2.2021</strain>
    </source>
</reference>
<evidence type="ECO:0000256" key="1">
    <source>
        <dbReference type="ARBA" id="ARBA00006594"/>
    </source>
</evidence>
<evidence type="ECO:0000259" key="9">
    <source>
        <dbReference type="Pfam" id="PF02384"/>
    </source>
</evidence>
<keyword evidence="11" id="KW-1185">Reference proteome</keyword>
<dbReference type="PROSITE" id="PS51257">
    <property type="entry name" value="PROKAR_LIPOPROTEIN"/>
    <property type="match status" value="1"/>
</dbReference>
<dbReference type="InterPro" id="IPR051537">
    <property type="entry name" value="DNA_Adenine_Mtase"/>
</dbReference>
<comment type="similarity">
    <text evidence="1">Belongs to the N(4)/N(6)-methyltransferase family.</text>
</comment>
<feature type="domain" description="DNA methylase adenine-specific" evidence="9">
    <location>
        <begin position="165"/>
        <end position="374"/>
    </location>
</feature>
<dbReference type="Gene3D" id="3.90.220.20">
    <property type="entry name" value="DNA methylase specificity domains"/>
    <property type="match status" value="1"/>
</dbReference>
<sequence length="573" mass="64374">MKKELLSLVESQRGSLSPLLFSQVFAASCVWVKLENESTFSNPDLLFEEFICNEILSSYLLLDYEFPVQVSWIEKLKFSLNALLSTGVINYQDLSDAIIELVDQSGKYSSEIDIPTEVVELGVKLLNKKISTVYCPFTSGYLFAHKIGSYDYAACETANMTDAFFGRIQTLLLDQNVNIVVSDPIKTPTLIGEGGLQQFDSAIALPPFGVKYGKDEIHDIWGRFPEKSLMGDVYHLRHLLAHSDYVVCFVTNGFLFRTAAGEKQFKQDMIEHNWLKAVISLPSNLLSNTSIPISLVILDKNKSDDCVTFIDATSDHFIDKVSRVKYKLINIDSILTMVASNKDSQYCKHSCALDIQHNDYNLSPSRYTKTPEEIEAECFLSQFKTSKLSDLTDIIRPQAINHDENGTNKFIEHNLTSLNNFGQLVGEGKPIFVSAENIKKALKQTIKPKDVLISCRGAVGRIALVDSEIKENILASQAFAIVRIKPDVEGITSESLYQYLISKHGQVMLSVYVTGTTAQMLNAKDLGDIDIPLFKQDKLDELYSIRIQTINYQKKISQIKDEIINLNSNWVNS</sequence>
<dbReference type="EMBL" id="NPIB01000027">
    <property type="protein sequence ID" value="PLC56622.1"/>
    <property type="molecule type" value="Genomic_DNA"/>
</dbReference>
<dbReference type="SUPFAM" id="SSF116734">
    <property type="entry name" value="DNA methylase specificity domain"/>
    <property type="match status" value="1"/>
</dbReference>
<dbReference type="InterPro" id="IPR029063">
    <property type="entry name" value="SAM-dependent_MTases_sf"/>
</dbReference>
<name>A0A2N4UNN1_9GAMM</name>
<dbReference type="GO" id="GO:0003677">
    <property type="term" value="F:DNA binding"/>
    <property type="evidence" value="ECO:0007669"/>
    <property type="project" value="UniProtKB-KW"/>
</dbReference>
<evidence type="ECO:0000256" key="4">
    <source>
        <dbReference type="ARBA" id="ARBA00022679"/>
    </source>
</evidence>
<dbReference type="Gene3D" id="3.40.50.150">
    <property type="entry name" value="Vaccinia Virus protein VP39"/>
    <property type="match status" value="1"/>
</dbReference>
<dbReference type="GO" id="GO:0032259">
    <property type="term" value="P:methylation"/>
    <property type="evidence" value="ECO:0007669"/>
    <property type="project" value="UniProtKB-KW"/>
</dbReference>
<accession>A0A2N4UNN1</accession>
<dbReference type="InterPro" id="IPR003356">
    <property type="entry name" value="DNA_methylase_A-5"/>
</dbReference>
<evidence type="ECO:0000256" key="7">
    <source>
        <dbReference type="ARBA" id="ARBA00023125"/>
    </source>
</evidence>
<keyword evidence="3" id="KW-0489">Methyltransferase</keyword>
<dbReference type="InterPro" id="IPR044946">
    <property type="entry name" value="Restrct_endonuc_typeI_TRD_sf"/>
</dbReference>
<dbReference type="GO" id="GO:0009007">
    <property type="term" value="F:site-specific DNA-methyltransferase (adenine-specific) activity"/>
    <property type="evidence" value="ECO:0007669"/>
    <property type="project" value="UniProtKB-EC"/>
</dbReference>
<comment type="caution">
    <text evidence="10">The sequence shown here is derived from an EMBL/GenBank/DDBJ whole genome shotgun (WGS) entry which is preliminary data.</text>
</comment>
<dbReference type="Pfam" id="PF02384">
    <property type="entry name" value="N6_Mtase"/>
    <property type="match status" value="1"/>
</dbReference>
<evidence type="ECO:0000256" key="8">
    <source>
        <dbReference type="ARBA" id="ARBA00047942"/>
    </source>
</evidence>
<dbReference type="SUPFAM" id="SSF53335">
    <property type="entry name" value="S-adenosyl-L-methionine-dependent methyltransferases"/>
    <property type="match status" value="1"/>
</dbReference>
<evidence type="ECO:0000313" key="10">
    <source>
        <dbReference type="EMBL" id="PLC56622.1"/>
    </source>
</evidence>
<dbReference type="RefSeq" id="WP_101769941.1">
    <property type="nucleotide sequence ID" value="NZ_BPPU01000005.1"/>
</dbReference>
<keyword evidence="5" id="KW-0949">S-adenosyl-L-methionine</keyword>
<dbReference type="PANTHER" id="PTHR42933:SF1">
    <property type="entry name" value="SITE-SPECIFIC DNA-METHYLTRANSFERASE (ADENINE-SPECIFIC)"/>
    <property type="match status" value="1"/>
</dbReference>
<protein>
    <recommendedName>
        <fullName evidence="2">site-specific DNA-methyltransferase (adenine-specific)</fullName>
        <ecNumber evidence="2">2.1.1.72</ecNumber>
    </recommendedName>
</protein>
<keyword evidence="6" id="KW-0680">Restriction system</keyword>
<evidence type="ECO:0000256" key="3">
    <source>
        <dbReference type="ARBA" id="ARBA00022603"/>
    </source>
</evidence>
<gene>
    <name evidence="10" type="ORF">CIK00_17530</name>
</gene>
<organism evidence="10 11">
    <name type="scientific">Photobacterium carnosum</name>
    <dbReference type="NCBI Taxonomy" id="2023717"/>
    <lineage>
        <taxon>Bacteria</taxon>
        <taxon>Pseudomonadati</taxon>
        <taxon>Pseudomonadota</taxon>
        <taxon>Gammaproteobacteria</taxon>
        <taxon>Vibrionales</taxon>
        <taxon>Vibrionaceae</taxon>
        <taxon>Photobacterium</taxon>
    </lineage>
</organism>
<dbReference type="AlphaFoldDB" id="A0A2N4UNN1"/>
<keyword evidence="4" id="KW-0808">Transferase</keyword>
<dbReference type="PANTHER" id="PTHR42933">
    <property type="entry name" value="SLR6095 PROTEIN"/>
    <property type="match status" value="1"/>
</dbReference>